<dbReference type="InterPro" id="IPR036554">
    <property type="entry name" value="GHMP_kinase_C_sf"/>
</dbReference>
<dbReference type="Gene3D" id="3.30.230.10">
    <property type="match status" value="1"/>
</dbReference>
<evidence type="ECO:0000259" key="11">
    <source>
        <dbReference type="Pfam" id="PF00288"/>
    </source>
</evidence>
<dbReference type="UniPathway" id="UPA00056">
    <property type="reaction ID" value="UER00094"/>
</dbReference>
<evidence type="ECO:0000256" key="3">
    <source>
        <dbReference type="ARBA" id="ARBA00017473"/>
    </source>
</evidence>
<comment type="pathway">
    <text evidence="10">Isoprenoid biosynthesis; isopentenyl diphosphate biosynthesis via DXP pathway; isopentenyl diphosphate from 1-deoxy-D-xylulose 5-phosphate: step 3/6.</text>
</comment>
<dbReference type="Proteomes" id="UP000074561">
    <property type="component" value="Chromosome"/>
</dbReference>
<name>A0A127PZA2_9BURK</name>
<dbReference type="PANTHER" id="PTHR43527">
    <property type="entry name" value="4-DIPHOSPHOCYTIDYL-2-C-METHYL-D-ERYTHRITOL KINASE, CHLOROPLASTIC"/>
    <property type="match status" value="1"/>
</dbReference>
<dbReference type="SUPFAM" id="SSF54211">
    <property type="entry name" value="Ribosomal protein S5 domain 2-like"/>
    <property type="match status" value="1"/>
</dbReference>
<dbReference type="InterPro" id="IPR020568">
    <property type="entry name" value="Ribosomal_Su5_D2-typ_SF"/>
</dbReference>
<evidence type="ECO:0000256" key="8">
    <source>
        <dbReference type="ARBA" id="ARBA00023229"/>
    </source>
</evidence>
<dbReference type="EMBL" id="CP013234">
    <property type="protein sequence ID" value="AMP03117.1"/>
    <property type="molecule type" value="Genomic_DNA"/>
</dbReference>
<keyword evidence="7 10" id="KW-0067">ATP-binding</keyword>
<dbReference type="Pfam" id="PF08544">
    <property type="entry name" value="GHMP_kinases_C"/>
    <property type="match status" value="1"/>
</dbReference>
<evidence type="ECO:0000313" key="14">
    <source>
        <dbReference type="Proteomes" id="UP000074561"/>
    </source>
</evidence>
<feature type="domain" description="GHMP kinase C-terminal" evidence="12">
    <location>
        <begin position="216"/>
        <end position="275"/>
    </location>
</feature>
<feature type="binding site" evidence="10">
    <location>
        <begin position="104"/>
        <end position="114"/>
    </location>
    <ligand>
        <name>ATP</name>
        <dbReference type="ChEBI" id="CHEBI:30616"/>
    </ligand>
</feature>
<organism evidence="13 14">
    <name type="scientific">Collimonas pratensis</name>
    <dbReference type="NCBI Taxonomy" id="279113"/>
    <lineage>
        <taxon>Bacteria</taxon>
        <taxon>Pseudomonadati</taxon>
        <taxon>Pseudomonadota</taxon>
        <taxon>Betaproteobacteria</taxon>
        <taxon>Burkholderiales</taxon>
        <taxon>Oxalobacteraceae</taxon>
        <taxon>Collimonas</taxon>
    </lineage>
</organism>
<dbReference type="Gene3D" id="3.30.70.890">
    <property type="entry name" value="GHMP kinase, C-terminal domain"/>
    <property type="match status" value="1"/>
</dbReference>
<dbReference type="GO" id="GO:0019288">
    <property type="term" value="P:isopentenyl diphosphate biosynthetic process, methylerythritol 4-phosphate pathway"/>
    <property type="evidence" value="ECO:0007669"/>
    <property type="project" value="UniProtKB-UniRule"/>
</dbReference>
<evidence type="ECO:0000313" key="13">
    <source>
        <dbReference type="EMBL" id="AMP03117.1"/>
    </source>
</evidence>
<comment type="similarity">
    <text evidence="1 10">Belongs to the GHMP kinase family. IspE subfamily.</text>
</comment>
<evidence type="ECO:0000256" key="4">
    <source>
        <dbReference type="ARBA" id="ARBA00022679"/>
    </source>
</evidence>
<dbReference type="InterPro" id="IPR014721">
    <property type="entry name" value="Ribsml_uS5_D2-typ_fold_subgr"/>
</dbReference>
<keyword evidence="8 10" id="KW-0414">Isoprene biosynthesis</keyword>
<feature type="active site" evidence="10">
    <location>
        <position position="13"/>
    </location>
</feature>
<dbReference type="InterPro" id="IPR013750">
    <property type="entry name" value="GHMP_kinase_C_dom"/>
</dbReference>
<keyword evidence="5 10" id="KW-0547">Nucleotide-binding</keyword>
<evidence type="ECO:0000256" key="6">
    <source>
        <dbReference type="ARBA" id="ARBA00022777"/>
    </source>
</evidence>
<evidence type="ECO:0000256" key="9">
    <source>
        <dbReference type="ARBA" id="ARBA00032554"/>
    </source>
</evidence>
<accession>A0A127PZA2</accession>
<keyword evidence="6 10" id="KW-0418">Kinase</keyword>
<evidence type="ECO:0000256" key="7">
    <source>
        <dbReference type="ARBA" id="ARBA00022840"/>
    </source>
</evidence>
<dbReference type="SUPFAM" id="SSF55060">
    <property type="entry name" value="GHMP Kinase, C-terminal domain"/>
    <property type="match status" value="1"/>
</dbReference>
<dbReference type="OrthoDB" id="9809438at2"/>
<dbReference type="PIRSF" id="PIRSF010376">
    <property type="entry name" value="IspE"/>
    <property type="match status" value="1"/>
</dbReference>
<gene>
    <name evidence="10 13" type="primary">ispE</name>
    <name evidence="13" type="ORF">CPter91_0722</name>
</gene>
<dbReference type="NCBIfam" id="TIGR00154">
    <property type="entry name" value="ispE"/>
    <property type="match status" value="1"/>
</dbReference>
<dbReference type="InterPro" id="IPR006204">
    <property type="entry name" value="GHMP_kinase_N_dom"/>
</dbReference>
<evidence type="ECO:0000259" key="12">
    <source>
        <dbReference type="Pfam" id="PF08544"/>
    </source>
</evidence>
<comment type="catalytic activity">
    <reaction evidence="10">
        <text>4-CDP-2-C-methyl-D-erythritol + ATP = 4-CDP-2-C-methyl-D-erythritol 2-phosphate + ADP + H(+)</text>
        <dbReference type="Rhea" id="RHEA:18437"/>
        <dbReference type="ChEBI" id="CHEBI:15378"/>
        <dbReference type="ChEBI" id="CHEBI:30616"/>
        <dbReference type="ChEBI" id="CHEBI:57823"/>
        <dbReference type="ChEBI" id="CHEBI:57919"/>
        <dbReference type="ChEBI" id="CHEBI:456216"/>
        <dbReference type="EC" id="2.7.1.148"/>
    </reaction>
</comment>
<feature type="active site" evidence="10">
    <location>
        <position position="146"/>
    </location>
</feature>
<proteinExistence type="inferred from homology"/>
<dbReference type="EC" id="2.7.1.148" evidence="2 10"/>
<dbReference type="Pfam" id="PF00288">
    <property type="entry name" value="GHMP_kinases_N"/>
    <property type="match status" value="1"/>
</dbReference>
<dbReference type="PANTHER" id="PTHR43527:SF2">
    <property type="entry name" value="4-DIPHOSPHOCYTIDYL-2-C-METHYL-D-ERYTHRITOL KINASE, CHLOROPLASTIC"/>
    <property type="match status" value="1"/>
</dbReference>
<evidence type="ECO:0000256" key="10">
    <source>
        <dbReference type="HAMAP-Rule" id="MF_00061"/>
    </source>
</evidence>
<dbReference type="RefSeq" id="WP_061936923.1">
    <property type="nucleotide sequence ID" value="NZ_CP013234.1"/>
</dbReference>
<protein>
    <recommendedName>
        <fullName evidence="3 10">4-diphosphocytidyl-2-C-methyl-D-erythritol kinase</fullName>
        <shortName evidence="10">CMK</shortName>
        <ecNumber evidence="2 10">2.7.1.148</ecNumber>
    </recommendedName>
    <alternativeName>
        <fullName evidence="9 10">4-(cytidine-5'-diphospho)-2-C-methyl-D-erythritol kinase</fullName>
    </alternativeName>
</protein>
<dbReference type="GO" id="GO:0016114">
    <property type="term" value="P:terpenoid biosynthetic process"/>
    <property type="evidence" value="ECO:0007669"/>
    <property type="project" value="UniProtKB-UniRule"/>
</dbReference>
<dbReference type="InterPro" id="IPR004424">
    <property type="entry name" value="IspE"/>
</dbReference>
<evidence type="ECO:0000256" key="1">
    <source>
        <dbReference type="ARBA" id="ARBA00009684"/>
    </source>
</evidence>
<reference evidence="13 14" key="1">
    <citation type="submission" date="2015-11" db="EMBL/GenBank/DDBJ databases">
        <title>Exploring the genomic traits of fungus-feeding bacterial genus Collimonas.</title>
        <authorList>
            <person name="Song C."/>
            <person name="Schmidt R."/>
            <person name="de Jager V."/>
            <person name="Krzyzanowska D."/>
            <person name="Jongedijk E."/>
            <person name="Cankar K."/>
            <person name="Beekwilder J."/>
            <person name="van Veen A."/>
            <person name="de Boer W."/>
            <person name="van Veen J.A."/>
            <person name="Garbeva P."/>
        </authorList>
    </citation>
    <scope>NUCLEOTIDE SEQUENCE [LARGE SCALE GENOMIC DNA]</scope>
    <source>
        <strain evidence="13 14">Ter91</strain>
    </source>
</reference>
<comment type="function">
    <text evidence="10">Catalyzes the phosphorylation of the position 2 hydroxy group of 4-diphosphocytidyl-2C-methyl-D-erythritol.</text>
</comment>
<dbReference type="GO" id="GO:0050515">
    <property type="term" value="F:4-(cytidine 5'-diphospho)-2-C-methyl-D-erythritol kinase activity"/>
    <property type="evidence" value="ECO:0007669"/>
    <property type="project" value="UniProtKB-UniRule"/>
</dbReference>
<dbReference type="KEGG" id="cpra:CPter91_0722"/>
<evidence type="ECO:0000256" key="2">
    <source>
        <dbReference type="ARBA" id="ARBA00012052"/>
    </source>
</evidence>
<keyword evidence="4 10" id="KW-0808">Transferase</keyword>
<sequence length="293" mass="31822">MTRTLNNCPAPAKLNLFLHVTGRRPDGYHLLQTVFQLVDFNDLLHFELRDDDQIRRSTEIPGVPEESDLIVRAARLLQGALRQKNSALAGTPLGANIGIEKNLPMGGGLGGGSSDAATTLMALNHLWQGGLSCQELMDLGLQLGADVPFFLFGRNAFAEGIGESLQKLDTPGLWFVIIQPGVTIPTEIIFSSSELTRSTKPVKMTDFSIGTKKLFGKNDLEAVAVSKFPEVAEAIKWLGNYGEARMTGSGACVFCAFTEEHDADKVLKSVPSQWKAWKAKAMQEHPLAGLLES</sequence>
<dbReference type="PATRIC" id="fig|279113.9.peg.728"/>
<dbReference type="HAMAP" id="MF_00061">
    <property type="entry name" value="IspE"/>
    <property type="match status" value="1"/>
</dbReference>
<dbReference type="GO" id="GO:0005524">
    <property type="term" value="F:ATP binding"/>
    <property type="evidence" value="ECO:0007669"/>
    <property type="project" value="UniProtKB-UniRule"/>
</dbReference>
<dbReference type="AlphaFoldDB" id="A0A127PZA2"/>
<dbReference type="STRING" id="279113.CPter91_0722"/>
<feature type="domain" description="GHMP kinase N-terminal" evidence="11">
    <location>
        <begin position="69"/>
        <end position="154"/>
    </location>
</feature>
<evidence type="ECO:0000256" key="5">
    <source>
        <dbReference type="ARBA" id="ARBA00022741"/>
    </source>
</evidence>